<gene>
    <name evidence="8 10" type="primary">argB</name>
    <name evidence="10" type="ORF">mogbl077</name>
</gene>
<feature type="site" description="Transition state stabilizer" evidence="8">
    <location>
        <position position="242"/>
    </location>
</feature>
<evidence type="ECO:0000256" key="5">
    <source>
        <dbReference type="ARBA" id="ARBA00022741"/>
    </source>
</evidence>
<feature type="binding site" evidence="8">
    <location>
        <position position="86"/>
    </location>
    <ligand>
        <name>substrate</name>
    </ligand>
</feature>
<comment type="subcellular location">
    <subcellularLocation>
        <location evidence="8">Plastid</location>
        <location evidence="8">Chloroplast</location>
    </subcellularLocation>
</comment>
<dbReference type="Gene3D" id="3.40.1160.10">
    <property type="entry name" value="Acetylglutamate kinase-like"/>
    <property type="match status" value="1"/>
</dbReference>
<feature type="binding site" evidence="8">
    <location>
        <begin position="64"/>
        <end position="65"/>
    </location>
    <ligand>
        <name>substrate</name>
    </ligand>
</feature>
<proteinExistence type="inferred from homology"/>
<protein>
    <recommendedName>
        <fullName evidence="8">Acetylglutamate kinase</fullName>
        <ecNumber evidence="8">2.7.2.8</ecNumber>
    </recommendedName>
    <alternativeName>
        <fullName evidence="8">N-acetyl-L-glutamate 5-phosphotransferase</fullName>
    </alternativeName>
    <alternativeName>
        <fullName evidence="8">NAG kinase</fullName>
        <shortName evidence="8">NAGK</shortName>
    </alternativeName>
</protein>
<dbReference type="NCBIfam" id="TIGR00761">
    <property type="entry name" value="argB"/>
    <property type="match status" value="1"/>
</dbReference>
<comment type="similarity">
    <text evidence="8">Belongs to the acetylglutamate kinase family. ArgB subfamily.</text>
</comment>
<accession>A0A2H4FRA5</accession>
<dbReference type="InterPro" id="IPR004662">
    <property type="entry name" value="AcgluKinase_fam"/>
</dbReference>
<keyword evidence="10" id="KW-0150">Chloroplast</keyword>
<comment type="pathway">
    <text evidence="1 8">Amino-acid biosynthesis; L-arginine biosynthesis; N(2)-acetyl-L-ornithine from L-glutamate: step 2/4.</text>
</comment>
<dbReference type="AlphaFoldDB" id="A0A2H4FRA5"/>
<dbReference type="Pfam" id="PF00696">
    <property type="entry name" value="AA_kinase"/>
    <property type="match status" value="1"/>
</dbReference>
<dbReference type="GO" id="GO:0005524">
    <property type="term" value="F:ATP binding"/>
    <property type="evidence" value="ECO:0007669"/>
    <property type="project" value="UniProtKB-UniRule"/>
</dbReference>
<organism evidence="10">
    <name type="scientific">Kappaphycus alvarezii</name>
    <dbReference type="NCBI Taxonomy" id="38544"/>
    <lineage>
        <taxon>Eukaryota</taxon>
        <taxon>Rhodophyta</taxon>
        <taxon>Florideophyceae</taxon>
        <taxon>Rhodymeniophycidae</taxon>
        <taxon>Gigartinales</taxon>
        <taxon>Solieriaceae</taxon>
        <taxon>Kappaphycus</taxon>
    </lineage>
</organism>
<dbReference type="InterPro" id="IPR037528">
    <property type="entry name" value="ArgB"/>
</dbReference>
<dbReference type="UniPathway" id="UPA00068">
    <property type="reaction ID" value="UER00107"/>
</dbReference>
<evidence type="ECO:0000259" key="9">
    <source>
        <dbReference type="Pfam" id="PF00696"/>
    </source>
</evidence>
<dbReference type="EC" id="2.7.2.8" evidence="8"/>
<dbReference type="InterPro" id="IPR001057">
    <property type="entry name" value="Glu/AcGlu_kinase"/>
</dbReference>
<dbReference type="GO" id="GO:0003991">
    <property type="term" value="F:acetylglutamate kinase activity"/>
    <property type="evidence" value="ECO:0007669"/>
    <property type="project" value="UniProtKB-UniRule"/>
</dbReference>
<dbReference type="FunFam" id="3.40.1160.10:FF:000004">
    <property type="entry name" value="Acetylglutamate kinase"/>
    <property type="match status" value="1"/>
</dbReference>
<feature type="domain" description="Aspartate/glutamate/uridylate kinase" evidence="9">
    <location>
        <begin position="24"/>
        <end position="261"/>
    </location>
</feature>
<keyword evidence="2 8" id="KW-0055">Arginine biosynthesis</keyword>
<dbReference type="InterPro" id="IPR041727">
    <property type="entry name" value="NAGK-C"/>
</dbReference>
<reference evidence="10" key="1">
    <citation type="submission" date="2016-03" db="EMBL/GenBank/DDBJ databases">
        <title>Complete plastid genome of Kappaphycus alvarezii.</title>
        <authorList>
            <person name="Zhang L."/>
            <person name="Liu T."/>
            <person name="Liu N."/>
        </authorList>
    </citation>
    <scope>NUCLEOTIDE SEQUENCE</scope>
</reference>
<comment type="function">
    <text evidence="8">Catalyzes the ATP-dependent phosphorylation of N-acetyl-L-glutamate.</text>
</comment>
<dbReference type="GO" id="GO:0042450">
    <property type="term" value="P:L-arginine biosynthetic process via ornithine"/>
    <property type="evidence" value="ECO:0007669"/>
    <property type="project" value="UniProtKB-UniRule"/>
</dbReference>
<evidence type="ECO:0000256" key="2">
    <source>
        <dbReference type="ARBA" id="ARBA00022571"/>
    </source>
</evidence>
<evidence type="ECO:0000256" key="6">
    <source>
        <dbReference type="ARBA" id="ARBA00022777"/>
    </source>
</evidence>
<evidence type="ECO:0000256" key="1">
    <source>
        <dbReference type="ARBA" id="ARBA00004828"/>
    </source>
</evidence>
<geneLocation type="chloroplast" evidence="10"/>
<dbReference type="PIRSF" id="PIRSF000728">
    <property type="entry name" value="NAGK"/>
    <property type="match status" value="1"/>
</dbReference>
<feature type="binding site" evidence="8">
    <location>
        <position position="179"/>
    </location>
    <ligand>
        <name>substrate</name>
    </ligand>
</feature>
<evidence type="ECO:0000256" key="3">
    <source>
        <dbReference type="ARBA" id="ARBA00022605"/>
    </source>
</evidence>
<sequence length="284" mass="31515">MFNSFQYIKYLINTLPFIKEYVGKTVVIKYGGSVMLNSELKKKVINDILFLFAFGIKPVLIHGGGPIINHWLNRLKIEPKFHNGIRLTDEFTMEVVQMVLSGKINKDLVSLLNRNSSYAIGLSGVDGNLITVSPLFKDSNNLVGKVDNINADLLIMLLDSGHIPVISSIGVNINGQFYNINADTVAGDIAIALRAEKLILLTDTPGIMYNINDSNTLIKHINSEQVIELKEKNIISGGMIPKVECCIHALRSNVKEAHIIDGRLEHSLLFELFTINRVGSMLTL</sequence>
<evidence type="ECO:0000256" key="4">
    <source>
        <dbReference type="ARBA" id="ARBA00022679"/>
    </source>
</evidence>
<evidence type="ECO:0000256" key="7">
    <source>
        <dbReference type="ARBA" id="ARBA00022840"/>
    </source>
</evidence>
<keyword evidence="10" id="KW-0934">Plastid</keyword>
<dbReference type="PRINTS" id="PR00474">
    <property type="entry name" value="GLU5KINASE"/>
</dbReference>
<dbReference type="HAMAP" id="MF_00082">
    <property type="entry name" value="ArgB"/>
    <property type="match status" value="1"/>
</dbReference>
<keyword evidence="4 8" id="KW-0808">Transferase</keyword>
<comment type="catalytic activity">
    <reaction evidence="8">
        <text>N-acetyl-L-glutamate + ATP = N-acetyl-L-glutamyl 5-phosphate + ADP</text>
        <dbReference type="Rhea" id="RHEA:14629"/>
        <dbReference type="ChEBI" id="CHEBI:30616"/>
        <dbReference type="ChEBI" id="CHEBI:44337"/>
        <dbReference type="ChEBI" id="CHEBI:57936"/>
        <dbReference type="ChEBI" id="CHEBI:456216"/>
        <dbReference type="EC" id="2.7.2.8"/>
    </reaction>
</comment>
<dbReference type="GO" id="GO:0009507">
    <property type="term" value="C:chloroplast"/>
    <property type="evidence" value="ECO:0007669"/>
    <property type="project" value="UniProtKB-SubCell"/>
</dbReference>
<name>A0A2H4FRA5_9FLOR</name>
<evidence type="ECO:0000256" key="8">
    <source>
        <dbReference type="HAMAP-Rule" id="MF_00082"/>
    </source>
</evidence>
<keyword evidence="6 8" id="KW-0418">Kinase</keyword>
<dbReference type="EMBL" id="KU892652">
    <property type="protein sequence ID" value="AOV83668.1"/>
    <property type="molecule type" value="Genomic_DNA"/>
</dbReference>
<dbReference type="PANTHER" id="PTHR23342">
    <property type="entry name" value="N-ACETYLGLUTAMATE SYNTHASE"/>
    <property type="match status" value="1"/>
</dbReference>
<evidence type="ECO:0000313" key="10">
    <source>
        <dbReference type="EMBL" id="AOV83668.1"/>
    </source>
</evidence>
<keyword evidence="7 8" id="KW-0067">ATP-binding</keyword>
<keyword evidence="3 8" id="KW-0028">Amino-acid biosynthesis</keyword>
<keyword evidence="5 8" id="KW-0547">Nucleotide-binding</keyword>
<dbReference type="PANTHER" id="PTHR23342:SF0">
    <property type="entry name" value="N-ACETYLGLUTAMATE SYNTHASE, MITOCHONDRIAL"/>
    <property type="match status" value="1"/>
</dbReference>
<dbReference type="CDD" id="cd04250">
    <property type="entry name" value="AAK_NAGK-C"/>
    <property type="match status" value="1"/>
</dbReference>
<feature type="site" description="Transition state stabilizer" evidence="8">
    <location>
        <position position="29"/>
    </location>
</feature>
<dbReference type="InterPro" id="IPR001048">
    <property type="entry name" value="Asp/Glu/Uridylate_kinase"/>
</dbReference>
<dbReference type="SUPFAM" id="SSF53633">
    <property type="entry name" value="Carbamate kinase-like"/>
    <property type="match status" value="1"/>
</dbReference>
<dbReference type="InterPro" id="IPR036393">
    <property type="entry name" value="AceGlu_kinase-like_sf"/>
</dbReference>